<comment type="caution">
    <text evidence="3">The sequence shown here is derived from an EMBL/GenBank/DDBJ whole genome shotgun (WGS) entry which is preliminary data.</text>
</comment>
<keyword evidence="4" id="KW-1185">Reference proteome</keyword>
<feature type="domain" description="DUF2231" evidence="2">
    <location>
        <begin position="14"/>
        <end position="151"/>
    </location>
</feature>
<keyword evidence="1" id="KW-1133">Transmembrane helix</keyword>
<keyword evidence="1" id="KW-0472">Membrane</keyword>
<organism evidence="3 4">
    <name type="scientific">Marinilabilia salmonicolor</name>
    <dbReference type="NCBI Taxonomy" id="989"/>
    <lineage>
        <taxon>Bacteria</taxon>
        <taxon>Pseudomonadati</taxon>
        <taxon>Bacteroidota</taxon>
        <taxon>Bacteroidia</taxon>
        <taxon>Marinilabiliales</taxon>
        <taxon>Marinilabiliaceae</taxon>
        <taxon>Marinilabilia</taxon>
    </lineage>
</organism>
<evidence type="ECO:0000313" key="4">
    <source>
        <dbReference type="Proteomes" id="UP000252733"/>
    </source>
</evidence>
<dbReference type="RefSeq" id="WP_106151548.1">
    <property type="nucleotide sequence ID" value="NZ_PVTS01000001.1"/>
</dbReference>
<gene>
    <name evidence="3" type="ORF">DFO77_12175</name>
</gene>
<feature type="transmembrane region" description="Helical" evidence="1">
    <location>
        <begin position="117"/>
        <end position="135"/>
    </location>
</feature>
<dbReference type="Pfam" id="PF09990">
    <property type="entry name" value="DUF2231"/>
    <property type="match status" value="1"/>
</dbReference>
<name>A0A2T0XTI3_9BACT</name>
<sequence length="170" mass="18745">MEQLPDFWRTEIWHPLTVHFPVAFLTLATIFLIAGYWLRKANPTYTGQILLIAGTIGAWIAVYTGGLADGIVSRQICDPTVLKSHENGAFTVAWLFSGASALVIGDYFGLLRQFRNWLRIGIIVLAVIGSGFLAYTGHLGATLVYQQAAGVYTPSDDCNEFIETSTEDRE</sequence>
<feature type="transmembrane region" description="Helical" evidence="1">
    <location>
        <begin position="12"/>
        <end position="37"/>
    </location>
</feature>
<proteinExistence type="predicted"/>
<dbReference type="OrthoDB" id="1260474at2"/>
<evidence type="ECO:0000313" key="3">
    <source>
        <dbReference type="EMBL" id="RCW30638.1"/>
    </source>
</evidence>
<keyword evidence="1" id="KW-0812">Transmembrane</keyword>
<dbReference type="InterPro" id="IPR019251">
    <property type="entry name" value="DUF2231_TM"/>
</dbReference>
<feature type="transmembrane region" description="Helical" evidence="1">
    <location>
        <begin position="88"/>
        <end position="110"/>
    </location>
</feature>
<dbReference type="AlphaFoldDB" id="A0A2T0XTI3"/>
<evidence type="ECO:0000259" key="2">
    <source>
        <dbReference type="Pfam" id="PF09990"/>
    </source>
</evidence>
<dbReference type="EMBL" id="QPIZ01000021">
    <property type="protein sequence ID" value="RCW30638.1"/>
    <property type="molecule type" value="Genomic_DNA"/>
</dbReference>
<accession>A0A2T0XTI3</accession>
<reference evidence="3 4" key="1">
    <citation type="submission" date="2018-07" db="EMBL/GenBank/DDBJ databases">
        <title>Freshwater and sediment microbial communities from various areas in North America, analyzing microbe dynamics in response to fracking.</title>
        <authorList>
            <person name="Lamendella R."/>
        </authorList>
    </citation>
    <scope>NUCLEOTIDE SEQUENCE [LARGE SCALE GENOMIC DNA]</scope>
    <source>
        <strain evidence="3 4">160A</strain>
    </source>
</reference>
<evidence type="ECO:0000256" key="1">
    <source>
        <dbReference type="SAM" id="Phobius"/>
    </source>
</evidence>
<protein>
    <submittedName>
        <fullName evidence="3">Putative membrane protein</fullName>
    </submittedName>
</protein>
<dbReference type="Proteomes" id="UP000252733">
    <property type="component" value="Unassembled WGS sequence"/>
</dbReference>
<feature type="transmembrane region" description="Helical" evidence="1">
    <location>
        <begin position="49"/>
        <end position="68"/>
    </location>
</feature>